<dbReference type="Pfam" id="PF14383">
    <property type="entry name" value="VARLMGL"/>
    <property type="match status" value="1"/>
</dbReference>
<evidence type="ECO:0000313" key="5">
    <source>
        <dbReference type="Proteomes" id="UP000734854"/>
    </source>
</evidence>
<organism evidence="4 5">
    <name type="scientific">Zingiber officinale</name>
    <name type="common">Ginger</name>
    <name type="synonym">Amomum zingiber</name>
    <dbReference type="NCBI Taxonomy" id="94328"/>
    <lineage>
        <taxon>Eukaryota</taxon>
        <taxon>Viridiplantae</taxon>
        <taxon>Streptophyta</taxon>
        <taxon>Embryophyta</taxon>
        <taxon>Tracheophyta</taxon>
        <taxon>Spermatophyta</taxon>
        <taxon>Magnoliopsida</taxon>
        <taxon>Liliopsida</taxon>
        <taxon>Zingiberales</taxon>
        <taxon>Zingiberaceae</taxon>
        <taxon>Zingiber</taxon>
    </lineage>
</organism>
<dbReference type="Proteomes" id="UP000734854">
    <property type="component" value="Unassembled WGS sequence"/>
</dbReference>
<reference evidence="4 5" key="1">
    <citation type="submission" date="2020-08" db="EMBL/GenBank/DDBJ databases">
        <title>Plant Genome Project.</title>
        <authorList>
            <person name="Zhang R.-G."/>
        </authorList>
    </citation>
    <scope>NUCLEOTIDE SEQUENCE [LARGE SCALE GENOMIC DNA]</scope>
    <source>
        <tissue evidence="4">Rhizome</tissue>
    </source>
</reference>
<feature type="compositionally biased region" description="Polar residues" evidence="1">
    <location>
        <begin position="411"/>
        <end position="426"/>
    </location>
</feature>
<dbReference type="EMBL" id="JACMSC010000018">
    <property type="protein sequence ID" value="KAG6476156.1"/>
    <property type="molecule type" value="Genomic_DNA"/>
</dbReference>
<feature type="domain" description="DUF3741" evidence="3">
    <location>
        <begin position="166"/>
        <end position="195"/>
    </location>
</feature>
<feature type="compositionally biased region" description="Polar residues" evidence="1">
    <location>
        <begin position="451"/>
        <end position="460"/>
    </location>
</feature>
<feature type="region of interest" description="Disordered" evidence="1">
    <location>
        <begin position="284"/>
        <end position="310"/>
    </location>
</feature>
<dbReference type="Pfam" id="PF14309">
    <property type="entry name" value="DUF4378"/>
    <property type="match status" value="1"/>
</dbReference>
<evidence type="ECO:0008006" key="6">
    <source>
        <dbReference type="Google" id="ProtNLM"/>
    </source>
</evidence>
<dbReference type="InterPro" id="IPR032795">
    <property type="entry name" value="DUF3741-assoc"/>
</dbReference>
<feature type="compositionally biased region" description="Polar residues" evidence="1">
    <location>
        <begin position="384"/>
        <end position="398"/>
    </location>
</feature>
<evidence type="ECO:0000256" key="1">
    <source>
        <dbReference type="SAM" id="MobiDB-lite"/>
    </source>
</evidence>
<keyword evidence="5" id="KW-1185">Reference proteome</keyword>
<feature type="region of interest" description="Disordered" evidence="1">
    <location>
        <begin position="118"/>
        <end position="172"/>
    </location>
</feature>
<protein>
    <recommendedName>
        <fullName evidence="6">DUF4378 domain-containing protein</fullName>
    </recommendedName>
</protein>
<feature type="compositionally biased region" description="Basic and acidic residues" evidence="1">
    <location>
        <begin position="122"/>
        <end position="137"/>
    </location>
</feature>
<feature type="compositionally biased region" description="Low complexity" evidence="1">
    <location>
        <begin position="736"/>
        <end position="751"/>
    </location>
</feature>
<sequence length="973" mass="108784">MLSLPPSASAINGFQLLSSSPLPSLLASSTQLQLLHRNRFFRRAGVRLALFQIVSIEVVRLSLLRPWICALTVDLAFSLLKEWGIRGGPMFSGRKLGSSFLKARGYWRTSQKKLFPDEQASIEDKSQDKIDGHDDKPVPNVPLIDEDEKPGVSSVRDINEHSSSSSSVVVEEGSRTKAPGVVAKLMGLECMPSSGIVLSDLHNIQDNPGQNQRNNSSYVILKAGANSRTLDLWSQKMPGSPIERFQVEALPPRLVKSISVTRHKLLSPVKNLGLDSVKISEPEVQKKTKSKVQPSKPSPSPSEICDSTKIIATPPKPLKALEFPGRRIQSVSLKSSRSQALCRRDISQNDKSLLSKDESLKSSPKGKNKSVSLAIQAKLNVQTRKGISPSTSNKFASQEDNEFHSEKPLKFQSSNQTHTHNNGNSDADSHNVHRPNKQDYLVTKSKLGQRLSVSDTSEGNALSRDGSSRNKKLVKDCVRNKKGRNNMIKGSEVSRVAKDQSMPNYKKVVLVENNRSYCKRCDSVDNLPLDKQRKHIRHNVVVSDHSGWTNGNTTRDRDVVSFTFTSPLTKLHEYSPHYRNEGGKEGKKNGYRFCSYSGNSTDSDDKNLLPFNLNVKDGDHLGFILEQRLKELASMGGSPISVKDAGVVAHLSDSIDSASTSDAPGVAYTDYQSESFLLSFDDEVCSSASNSSVNNVWVPWKSDKLQKKKRIGSYCNIADQSEIEHQDESPHSIPDNSFSNESCSSESYQNSDGTRTNPSHYSSLSKEAEFDSMYKTGPAESEVELSTSSLHKQAIDSDEDLASEISRIDNAYTCWDELDYVKEILNNWEIISDDSILRYMDQSSEILDLRLFEKLEENQISGHVDETQIMKRKIIFDAVNECLSTKCSVYFRAGFQMWAKGVMFVRKDLSEELYNEISGCVCGEDWMVDELVYKDMSSHLGRWIDFEMEAFEAGVEIERWLLDTLVDEFFKEF</sequence>
<feature type="region of interest" description="Disordered" evidence="1">
    <location>
        <begin position="720"/>
        <end position="762"/>
    </location>
</feature>
<dbReference type="PANTHER" id="PTHR21726:SF29">
    <property type="entry name" value="EXPRESSED PROTEIN"/>
    <property type="match status" value="1"/>
</dbReference>
<comment type="caution">
    <text evidence="4">The sequence shown here is derived from an EMBL/GenBank/DDBJ whole genome shotgun (WGS) entry which is preliminary data.</text>
</comment>
<evidence type="ECO:0000259" key="3">
    <source>
        <dbReference type="Pfam" id="PF14383"/>
    </source>
</evidence>
<gene>
    <name evidence="4" type="ORF">ZIOFF_065392</name>
</gene>
<feature type="compositionally biased region" description="Polar residues" evidence="1">
    <location>
        <begin position="752"/>
        <end position="762"/>
    </location>
</feature>
<accession>A0A8J5EX29</accession>
<feature type="domain" description="DUF4378" evidence="2">
    <location>
        <begin position="817"/>
        <end position="968"/>
    </location>
</feature>
<proteinExistence type="predicted"/>
<evidence type="ECO:0000259" key="2">
    <source>
        <dbReference type="Pfam" id="PF14309"/>
    </source>
</evidence>
<name>A0A8J5EX29_ZINOF</name>
<dbReference type="InterPro" id="IPR025486">
    <property type="entry name" value="DUF4378"/>
</dbReference>
<dbReference type="AlphaFoldDB" id="A0A8J5EX29"/>
<feature type="region of interest" description="Disordered" evidence="1">
    <location>
        <begin position="384"/>
        <end position="472"/>
    </location>
</feature>
<dbReference type="PANTHER" id="PTHR21726">
    <property type="entry name" value="PHOSPHATIDYLINOSITOL N-ACETYLGLUCOSAMINYLTRANSFERASE SUBUNIT P DOWN SYNDROME CRITICAL REGION PROTEIN 5 -RELATED"/>
    <property type="match status" value="1"/>
</dbReference>
<evidence type="ECO:0000313" key="4">
    <source>
        <dbReference type="EMBL" id="KAG6476156.1"/>
    </source>
</evidence>